<proteinExistence type="predicted"/>
<comment type="caution">
    <text evidence="2">The sequence shown here is derived from an EMBL/GenBank/DDBJ whole genome shotgun (WGS) entry which is preliminary data.</text>
</comment>
<dbReference type="EMBL" id="LJSK01000027">
    <property type="protein sequence ID" value="KPI89269.1"/>
    <property type="molecule type" value="Genomic_DNA"/>
</dbReference>
<feature type="compositionally biased region" description="Low complexity" evidence="1">
    <location>
        <begin position="11"/>
        <end position="21"/>
    </location>
</feature>
<feature type="compositionally biased region" description="Polar residues" evidence="1">
    <location>
        <begin position="1"/>
        <end position="10"/>
    </location>
</feature>
<name>A0A0N0P7W7_LEPSE</name>
<dbReference type="AlphaFoldDB" id="A0A0N0P7W7"/>
<gene>
    <name evidence="2" type="ORF">ABL78_1602</name>
</gene>
<feature type="region of interest" description="Disordered" evidence="1">
    <location>
        <begin position="1"/>
        <end position="21"/>
    </location>
</feature>
<sequence>MSTLDISQQDAAASPSPACSPVSPFTPAVSATIPNVDNGAPEQAKSDVANLFSLTSDEGCGLLIVLGVALFQEVHSSVFRGVLAGAAAGAALYSQVKRLTPRR</sequence>
<organism evidence="2 3">
    <name type="scientific">Leptomonas seymouri</name>
    <dbReference type="NCBI Taxonomy" id="5684"/>
    <lineage>
        <taxon>Eukaryota</taxon>
        <taxon>Discoba</taxon>
        <taxon>Euglenozoa</taxon>
        <taxon>Kinetoplastea</taxon>
        <taxon>Metakinetoplastina</taxon>
        <taxon>Trypanosomatida</taxon>
        <taxon>Trypanosomatidae</taxon>
        <taxon>Leishmaniinae</taxon>
        <taxon>Leptomonas</taxon>
    </lineage>
</organism>
<dbReference type="OrthoDB" id="267700at2759"/>
<evidence type="ECO:0000256" key="1">
    <source>
        <dbReference type="SAM" id="MobiDB-lite"/>
    </source>
</evidence>
<evidence type="ECO:0000313" key="2">
    <source>
        <dbReference type="EMBL" id="KPI89269.1"/>
    </source>
</evidence>
<protein>
    <submittedName>
        <fullName evidence="2">Uncharacterized protein</fullName>
    </submittedName>
</protein>
<dbReference type="Proteomes" id="UP000038009">
    <property type="component" value="Unassembled WGS sequence"/>
</dbReference>
<accession>A0A0N0P7W7</accession>
<reference evidence="2 3" key="1">
    <citation type="journal article" date="2015" name="PLoS Pathog.">
        <title>Leptomonas seymouri: Adaptations to the Dixenous Life Cycle Analyzed by Genome Sequencing, Transcriptome Profiling and Co-infection with Leishmania donovani.</title>
        <authorList>
            <person name="Kraeva N."/>
            <person name="Butenko A."/>
            <person name="Hlavacova J."/>
            <person name="Kostygov A."/>
            <person name="Myskova J."/>
            <person name="Grybchuk D."/>
            <person name="Lestinova T."/>
            <person name="Votypka J."/>
            <person name="Volf P."/>
            <person name="Opperdoes F."/>
            <person name="Flegontov P."/>
            <person name="Lukes J."/>
            <person name="Yurchenko V."/>
        </authorList>
    </citation>
    <scope>NUCLEOTIDE SEQUENCE [LARGE SCALE GENOMIC DNA]</scope>
    <source>
        <strain evidence="2 3">ATCC 30220</strain>
    </source>
</reference>
<dbReference type="VEuPathDB" id="TriTrypDB:Lsey_0027_0200"/>
<dbReference type="OMA" id="FQEVHSN"/>
<evidence type="ECO:0000313" key="3">
    <source>
        <dbReference type="Proteomes" id="UP000038009"/>
    </source>
</evidence>
<keyword evidence="3" id="KW-1185">Reference proteome</keyword>